<comment type="caution">
    <text evidence="1">The sequence shown here is derived from an EMBL/GenBank/DDBJ whole genome shotgun (WGS) entry which is preliminary data.</text>
</comment>
<reference evidence="1" key="1">
    <citation type="journal article" date="2015" name="Nature">
        <title>Complex archaea that bridge the gap between prokaryotes and eukaryotes.</title>
        <authorList>
            <person name="Spang A."/>
            <person name="Saw J.H."/>
            <person name="Jorgensen S.L."/>
            <person name="Zaremba-Niedzwiedzka K."/>
            <person name="Martijn J."/>
            <person name="Lind A.E."/>
            <person name="van Eijk R."/>
            <person name="Schleper C."/>
            <person name="Guy L."/>
            <person name="Ettema T.J."/>
        </authorList>
    </citation>
    <scope>NUCLEOTIDE SEQUENCE</scope>
</reference>
<dbReference type="EMBL" id="LAZR01003334">
    <property type="protein sequence ID" value="KKN19452.1"/>
    <property type="molecule type" value="Genomic_DNA"/>
</dbReference>
<organism evidence="1">
    <name type="scientific">marine sediment metagenome</name>
    <dbReference type="NCBI Taxonomy" id="412755"/>
    <lineage>
        <taxon>unclassified sequences</taxon>
        <taxon>metagenomes</taxon>
        <taxon>ecological metagenomes</taxon>
    </lineage>
</organism>
<accession>A0A0F9P4W6</accession>
<evidence type="ECO:0000313" key="1">
    <source>
        <dbReference type="EMBL" id="KKN19452.1"/>
    </source>
</evidence>
<sequence>MKNIKLFLLTLVLLLSFVISSEARTDKAYWIWSTAVTGVNDAPDKVYASMDGNKYVSVGAGYIQPSSGASSVTIQTDSATGEGSNTIGGLHNDITDATVICSNTATAWDLNVLACLGGTCDTGTGTSAFHMQTSLDDALIDSFPLEDIDDGFQLTVDENAGTNACIVVRTTVIW</sequence>
<dbReference type="AlphaFoldDB" id="A0A0F9P4W6"/>
<protein>
    <submittedName>
        <fullName evidence="1">Uncharacterized protein</fullName>
    </submittedName>
</protein>
<name>A0A0F9P4W6_9ZZZZ</name>
<proteinExistence type="predicted"/>
<gene>
    <name evidence="1" type="ORF">LCGC14_0945640</name>
</gene>